<feature type="domain" description="C2H2-type" evidence="2">
    <location>
        <begin position="10"/>
        <end position="32"/>
    </location>
</feature>
<dbReference type="AlphaFoldDB" id="A0A382W356"/>
<proteinExistence type="predicted"/>
<name>A0A382W356_9ZZZZ</name>
<dbReference type="InterPro" id="IPR019219">
    <property type="entry name" value="DUF2130"/>
</dbReference>
<sequence>MTSDETVVTCPECGEEIPVGEGLRSHIEKELHGELSQSIKESLEDEYEKRLLKEQEEETDKRQALEKQVKKQRKELRDHHEMKIEFEDLKAEQEIKIKDAEAKATRQAKRELNQEYEDKVSSRIKEARGDDEIKITKLELQLERQNATIKDLQEQGTTGHGELEGEALELAAEDTLRDMFPLDSIKDVAKGAFGADIEHMVMSPTATMAGKILWECK</sequence>
<protein>
    <recommendedName>
        <fullName evidence="2">C2H2-type domain-containing protein</fullName>
    </recommendedName>
</protein>
<dbReference type="InterPro" id="IPR013087">
    <property type="entry name" value="Znf_C2H2_type"/>
</dbReference>
<accession>A0A382W356</accession>
<dbReference type="PROSITE" id="PS00028">
    <property type="entry name" value="ZINC_FINGER_C2H2_1"/>
    <property type="match status" value="1"/>
</dbReference>
<evidence type="ECO:0000259" key="2">
    <source>
        <dbReference type="PROSITE" id="PS00028"/>
    </source>
</evidence>
<dbReference type="Pfam" id="PF09903">
    <property type="entry name" value="DUF2130"/>
    <property type="match status" value="1"/>
</dbReference>
<organism evidence="3">
    <name type="scientific">marine metagenome</name>
    <dbReference type="NCBI Taxonomy" id="408172"/>
    <lineage>
        <taxon>unclassified sequences</taxon>
        <taxon>metagenomes</taxon>
        <taxon>ecological metagenomes</taxon>
    </lineage>
</organism>
<evidence type="ECO:0000313" key="3">
    <source>
        <dbReference type="EMBL" id="SVD53179.1"/>
    </source>
</evidence>
<feature type="non-terminal residue" evidence="3">
    <location>
        <position position="217"/>
    </location>
</feature>
<evidence type="ECO:0000256" key="1">
    <source>
        <dbReference type="SAM" id="MobiDB-lite"/>
    </source>
</evidence>
<feature type="region of interest" description="Disordered" evidence="1">
    <location>
        <begin position="54"/>
        <end position="76"/>
    </location>
</feature>
<reference evidence="3" key="1">
    <citation type="submission" date="2018-05" db="EMBL/GenBank/DDBJ databases">
        <authorList>
            <person name="Lanie J.A."/>
            <person name="Ng W.-L."/>
            <person name="Kazmierczak K.M."/>
            <person name="Andrzejewski T.M."/>
            <person name="Davidsen T.M."/>
            <person name="Wayne K.J."/>
            <person name="Tettelin H."/>
            <person name="Glass J.I."/>
            <person name="Rusch D."/>
            <person name="Podicherti R."/>
            <person name="Tsui H.-C.T."/>
            <person name="Winkler M.E."/>
        </authorList>
    </citation>
    <scope>NUCLEOTIDE SEQUENCE</scope>
</reference>
<gene>
    <name evidence="3" type="ORF">METZ01_LOCUS406033</name>
</gene>
<dbReference type="EMBL" id="UINC01156643">
    <property type="protein sequence ID" value="SVD53179.1"/>
    <property type="molecule type" value="Genomic_DNA"/>
</dbReference>